<name>A0A1Y2F6X0_PROLT</name>
<keyword evidence="3" id="KW-1185">Reference proteome</keyword>
<dbReference type="EMBL" id="MCFI01000015">
    <property type="protein sequence ID" value="ORY79407.1"/>
    <property type="molecule type" value="Genomic_DNA"/>
</dbReference>
<protein>
    <recommendedName>
        <fullName evidence="4">Secreted protein</fullName>
    </recommendedName>
</protein>
<proteinExistence type="predicted"/>
<feature type="chain" id="PRO_5013299557" description="Secreted protein" evidence="1">
    <location>
        <begin position="19"/>
        <end position="122"/>
    </location>
</feature>
<gene>
    <name evidence="2" type="ORF">BCR37DRAFT_381546</name>
</gene>
<evidence type="ECO:0000313" key="2">
    <source>
        <dbReference type="EMBL" id="ORY79407.1"/>
    </source>
</evidence>
<reference evidence="2 3" key="1">
    <citation type="submission" date="2016-07" db="EMBL/GenBank/DDBJ databases">
        <title>Pervasive Adenine N6-methylation of Active Genes in Fungi.</title>
        <authorList>
            <consortium name="DOE Joint Genome Institute"/>
            <person name="Mondo S.J."/>
            <person name="Dannebaum R.O."/>
            <person name="Kuo R.C."/>
            <person name="Labutti K."/>
            <person name="Haridas S."/>
            <person name="Kuo A."/>
            <person name="Salamov A."/>
            <person name="Ahrendt S.R."/>
            <person name="Lipzen A."/>
            <person name="Sullivan W."/>
            <person name="Andreopoulos W.B."/>
            <person name="Clum A."/>
            <person name="Lindquist E."/>
            <person name="Daum C."/>
            <person name="Ramamoorthy G.K."/>
            <person name="Gryganskyi A."/>
            <person name="Culley D."/>
            <person name="Magnuson J.K."/>
            <person name="James T.Y."/>
            <person name="O'Malley M.A."/>
            <person name="Stajich J.E."/>
            <person name="Spatafora J.W."/>
            <person name="Visel A."/>
            <person name="Grigoriev I.V."/>
        </authorList>
    </citation>
    <scope>NUCLEOTIDE SEQUENCE [LARGE SCALE GENOMIC DNA]</scope>
    <source>
        <strain evidence="2 3">12-1054</strain>
    </source>
</reference>
<dbReference type="RefSeq" id="XP_040723778.1">
    <property type="nucleotide sequence ID" value="XM_040869723.1"/>
</dbReference>
<feature type="signal peptide" evidence="1">
    <location>
        <begin position="1"/>
        <end position="18"/>
    </location>
</feature>
<evidence type="ECO:0008006" key="4">
    <source>
        <dbReference type="Google" id="ProtNLM"/>
    </source>
</evidence>
<evidence type="ECO:0000313" key="3">
    <source>
        <dbReference type="Proteomes" id="UP000193685"/>
    </source>
</evidence>
<keyword evidence="1" id="KW-0732">Signal</keyword>
<evidence type="ECO:0000256" key="1">
    <source>
        <dbReference type="SAM" id="SignalP"/>
    </source>
</evidence>
<sequence length="122" mass="13538">MPCCILVCSLLIVPRFKADRRGQSLTAAGWIFGQHCNDRRRHKVALLLSPPQLQGSSFALDSDSNRDRTVPHLFHTPDFDVVQSLSASPSQILGKKSKSLRKHHPSQGDFASLLLHTKAIDI</sequence>
<dbReference type="Proteomes" id="UP000193685">
    <property type="component" value="Unassembled WGS sequence"/>
</dbReference>
<organism evidence="2 3">
    <name type="scientific">Protomyces lactucae-debilis</name>
    <dbReference type="NCBI Taxonomy" id="2754530"/>
    <lineage>
        <taxon>Eukaryota</taxon>
        <taxon>Fungi</taxon>
        <taxon>Dikarya</taxon>
        <taxon>Ascomycota</taxon>
        <taxon>Taphrinomycotina</taxon>
        <taxon>Taphrinomycetes</taxon>
        <taxon>Taphrinales</taxon>
        <taxon>Protomycetaceae</taxon>
        <taxon>Protomyces</taxon>
    </lineage>
</organism>
<comment type="caution">
    <text evidence="2">The sequence shown here is derived from an EMBL/GenBank/DDBJ whole genome shotgun (WGS) entry which is preliminary data.</text>
</comment>
<dbReference type="AlphaFoldDB" id="A0A1Y2F6X0"/>
<dbReference type="GeneID" id="63786322"/>
<accession>A0A1Y2F6X0</accession>